<dbReference type="Proteomes" id="UP000428803">
    <property type="component" value="Chromosome"/>
</dbReference>
<dbReference type="RefSeq" id="WP_158898185.1">
    <property type="nucleotide sequence ID" value="NZ_CP035733.1"/>
</dbReference>
<dbReference type="OrthoDB" id="7388866at2"/>
<sequence length="298" mass="32330">MADKGELLRNIGAAQQRKFTRFACVDWSGAKGLSHPGIALAICGIGSDAPVLVAPPEKHWSRTGIAQWLLAQEDDLLIGFDFSFAPPLVERGSYLPGDKVPETGRAFWDYVDSTCADPDLGAASFLETHHRRHFYLGAADGPKAAYMHLRRCEARYNSQGGGKPSTVYDAIGAAQVAKASFAGMRLLKLVGERHPVWPFDPLSQSGPQIVEIYTQIAARASGLRKGLSKIRDANALDMALANLGCGPHEPLSRYTDHATDAILTAAWLRQNAGNALFWEPEPLNPHIAQTEGWTFGVV</sequence>
<dbReference type="KEGG" id="slaa:EUU25_03090"/>
<keyword evidence="2" id="KW-1185">Reference proteome</keyword>
<evidence type="ECO:0000313" key="1">
    <source>
        <dbReference type="EMBL" id="QGY79684.1"/>
    </source>
</evidence>
<gene>
    <name evidence="1" type="ORF">EUU25_03090</name>
</gene>
<protein>
    <recommendedName>
        <fullName evidence="3">DUF429 domain-containing protein</fullName>
    </recommendedName>
</protein>
<evidence type="ECO:0000313" key="2">
    <source>
        <dbReference type="Proteomes" id="UP000428803"/>
    </source>
</evidence>
<proteinExistence type="predicted"/>
<accession>A0A6I6L540</accession>
<dbReference type="AlphaFoldDB" id="A0A6I6L540"/>
<evidence type="ECO:0008006" key="3">
    <source>
        <dbReference type="Google" id="ProtNLM"/>
    </source>
</evidence>
<reference evidence="2" key="1">
    <citation type="submission" date="2019-01" db="EMBL/GenBank/DDBJ databases">
        <title>Sphingorhabdus lacus sp.nov., isolated from an oligotrophic freshwater lake.</title>
        <authorList>
            <person name="Park M."/>
        </authorList>
    </citation>
    <scope>NUCLEOTIDE SEQUENCE [LARGE SCALE GENOMIC DNA]</scope>
    <source>
        <strain evidence="2">IMCC1753</strain>
    </source>
</reference>
<name>A0A6I6L540_9SPHN</name>
<dbReference type="EMBL" id="CP035733">
    <property type="protein sequence ID" value="QGY79684.1"/>
    <property type="molecule type" value="Genomic_DNA"/>
</dbReference>
<organism evidence="1 2">
    <name type="scientific">Sphingorhabdus lacus</name>
    <dbReference type="NCBI Taxonomy" id="392610"/>
    <lineage>
        <taxon>Bacteria</taxon>
        <taxon>Pseudomonadati</taxon>
        <taxon>Pseudomonadota</taxon>
        <taxon>Alphaproteobacteria</taxon>
        <taxon>Sphingomonadales</taxon>
        <taxon>Sphingomonadaceae</taxon>
        <taxon>Sphingorhabdus</taxon>
    </lineage>
</organism>